<evidence type="ECO:0000256" key="7">
    <source>
        <dbReference type="ARBA" id="ARBA00023237"/>
    </source>
</evidence>
<protein>
    <submittedName>
        <fullName evidence="10">Outer membrane protein TolC</fullName>
    </submittedName>
</protein>
<comment type="similarity">
    <text evidence="2">Belongs to the outer membrane factor (OMF) (TC 1.B.17) family.</text>
</comment>
<dbReference type="PANTHER" id="PTHR30026:SF23">
    <property type="entry name" value="TO APRF-PUTATIVE OUTER MEMBRANE EFFLUX PROTEIN OR SECRETED ALKALINE PHOSPHATASE-RELATED"/>
    <property type="match status" value="1"/>
</dbReference>
<keyword evidence="9" id="KW-0732">Signal</keyword>
<keyword evidence="6" id="KW-0472">Membrane</keyword>
<keyword evidence="3" id="KW-0813">Transport</keyword>
<dbReference type="InterPro" id="IPR003423">
    <property type="entry name" value="OMP_efflux"/>
</dbReference>
<dbReference type="STRING" id="573321.SAMN04488505_108143"/>
<keyword evidence="11" id="KW-1185">Reference proteome</keyword>
<dbReference type="InterPro" id="IPR051906">
    <property type="entry name" value="TolC-like"/>
</dbReference>
<evidence type="ECO:0000256" key="9">
    <source>
        <dbReference type="SAM" id="SignalP"/>
    </source>
</evidence>
<organism evidence="10 11">
    <name type="scientific">Chitinophaga rupis</name>
    <dbReference type="NCBI Taxonomy" id="573321"/>
    <lineage>
        <taxon>Bacteria</taxon>
        <taxon>Pseudomonadati</taxon>
        <taxon>Bacteroidota</taxon>
        <taxon>Chitinophagia</taxon>
        <taxon>Chitinophagales</taxon>
        <taxon>Chitinophagaceae</taxon>
        <taxon>Chitinophaga</taxon>
    </lineage>
</organism>
<dbReference type="Proteomes" id="UP000198984">
    <property type="component" value="Unassembled WGS sequence"/>
</dbReference>
<dbReference type="RefSeq" id="WP_089918793.1">
    <property type="nucleotide sequence ID" value="NZ_FOBB01000008.1"/>
</dbReference>
<dbReference type="AlphaFoldDB" id="A0A1H8DZ01"/>
<evidence type="ECO:0000256" key="4">
    <source>
        <dbReference type="ARBA" id="ARBA00022452"/>
    </source>
</evidence>
<keyword evidence="5" id="KW-0812">Transmembrane</keyword>
<keyword evidence="4" id="KW-1134">Transmembrane beta strand</keyword>
<dbReference type="GO" id="GO:0009279">
    <property type="term" value="C:cell outer membrane"/>
    <property type="evidence" value="ECO:0007669"/>
    <property type="project" value="UniProtKB-SubCell"/>
</dbReference>
<feature type="coiled-coil region" evidence="8">
    <location>
        <begin position="339"/>
        <end position="391"/>
    </location>
</feature>
<dbReference type="PANTHER" id="PTHR30026">
    <property type="entry name" value="OUTER MEMBRANE PROTEIN TOLC"/>
    <property type="match status" value="1"/>
</dbReference>
<dbReference type="SUPFAM" id="SSF56954">
    <property type="entry name" value="Outer membrane efflux proteins (OEP)"/>
    <property type="match status" value="1"/>
</dbReference>
<dbReference type="GO" id="GO:0015288">
    <property type="term" value="F:porin activity"/>
    <property type="evidence" value="ECO:0007669"/>
    <property type="project" value="TreeGrafter"/>
</dbReference>
<keyword evidence="7" id="KW-0998">Cell outer membrane</keyword>
<gene>
    <name evidence="10" type="ORF">SAMN04488505_108143</name>
</gene>
<evidence type="ECO:0000256" key="5">
    <source>
        <dbReference type="ARBA" id="ARBA00022692"/>
    </source>
</evidence>
<feature type="signal peptide" evidence="9">
    <location>
        <begin position="1"/>
        <end position="20"/>
    </location>
</feature>
<accession>A0A1H8DZ01</accession>
<comment type="subcellular location">
    <subcellularLocation>
        <location evidence="1">Cell outer membrane</location>
    </subcellularLocation>
</comment>
<dbReference type="GO" id="GO:0015562">
    <property type="term" value="F:efflux transmembrane transporter activity"/>
    <property type="evidence" value="ECO:0007669"/>
    <property type="project" value="InterPro"/>
</dbReference>
<feature type="chain" id="PRO_5011714852" evidence="9">
    <location>
        <begin position="21"/>
        <end position="444"/>
    </location>
</feature>
<dbReference type="Pfam" id="PF02321">
    <property type="entry name" value="OEP"/>
    <property type="match status" value="1"/>
</dbReference>
<evidence type="ECO:0000313" key="11">
    <source>
        <dbReference type="Proteomes" id="UP000198984"/>
    </source>
</evidence>
<proteinExistence type="inferred from homology"/>
<keyword evidence="8" id="KW-0175">Coiled coil</keyword>
<dbReference type="Gene3D" id="1.20.1600.10">
    <property type="entry name" value="Outer membrane efflux proteins (OEP)"/>
    <property type="match status" value="1"/>
</dbReference>
<evidence type="ECO:0000256" key="6">
    <source>
        <dbReference type="ARBA" id="ARBA00023136"/>
    </source>
</evidence>
<sequence length="444" mass="50730">MSRRISTFLAGLLFAGYAFPAYGQAIPAANDTLRISLPEAWQKAEAHSRLIEIKRKAAQAADEKIRDARTERYPELGIMGSAEKATNIPIYEHGLFSSPTQHEVIHTLYRVGTDFYLNLYNGNKLNLKIEEDKTLHQISLIRKDQAVSDIHYKTAALYLELQQSLIFRSLITEDIADQEKQLKEIRSFHKNGTVLKSDVLRVELDLSKRKMTLVTIENDILIASQKLNIIMGEPDERPLLPAELNTHQDEHISYEQYLAEALQHSFDYHISAQQTELSKIHLRQVKANARPKAGAYGDFYYANPQIFLYPYNPYWYSLGIAGVKASFPISALYHNVHKVRAAKLELEQEEEAHKDTEDKVRQQVKEALLRYKEALVQIGVAEVNVAQAEENARITRNTYFNQTSLITDLLDADVQVLQTRFELAAARIRAQTKYYLLQNITGVL</sequence>
<evidence type="ECO:0000256" key="1">
    <source>
        <dbReference type="ARBA" id="ARBA00004442"/>
    </source>
</evidence>
<evidence type="ECO:0000256" key="8">
    <source>
        <dbReference type="SAM" id="Coils"/>
    </source>
</evidence>
<dbReference type="EMBL" id="FOBB01000008">
    <property type="protein sequence ID" value="SEN12549.1"/>
    <property type="molecule type" value="Genomic_DNA"/>
</dbReference>
<evidence type="ECO:0000256" key="3">
    <source>
        <dbReference type="ARBA" id="ARBA00022448"/>
    </source>
</evidence>
<dbReference type="OrthoDB" id="1271612at2"/>
<reference evidence="10 11" key="1">
    <citation type="submission" date="2016-10" db="EMBL/GenBank/DDBJ databases">
        <authorList>
            <person name="de Groot N.N."/>
        </authorList>
    </citation>
    <scope>NUCLEOTIDE SEQUENCE [LARGE SCALE GENOMIC DNA]</scope>
    <source>
        <strain evidence="10 11">DSM 21039</strain>
    </source>
</reference>
<name>A0A1H8DZ01_9BACT</name>
<evidence type="ECO:0000313" key="10">
    <source>
        <dbReference type="EMBL" id="SEN12549.1"/>
    </source>
</evidence>
<dbReference type="GO" id="GO:1990281">
    <property type="term" value="C:efflux pump complex"/>
    <property type="evidence" value="ECO:0007669"/>
    <property type="project" value="TreeGrafter"/>
</dbReference>
<evidence type="ECO:0000256" key="2">
    <source>
        <dbReference type="ARBA" id="ARBA00007613"/>
    </source>
</evidence>